<dbReference type="Pfam" id="PF00563">
    <property type="entry name" value="EAL"/>
    <property type="match status" value="1"/>
</dbReference>
<comment type="cofactor">
    <cofactor evidence="1">
        <name>Mg(2+)</name>
        <dbReference type="ChEBI" id="CHEBI:18420"/>
    </cofactor>
</comment>
<proteinExistence type="predicted"/>
<dbReference type="SMART" id="SM00052">
    <property type="entry name" value="EAL"/>
    <property type="match status" value="1"/>
</dbReference>
<accession>A0A5F0K791</accession>
<dbReference type="SMART" id="SM00267">
    <property type="entry name" value="GGDEF"/>
    <property type="match status" value="1"/>
</dbReference>
<feature type="domain" description="EAL" evidence="3">
    <location>
        <begin position="501"/>
        <end position="756"/>
    </location>
</feature>
<keyword evidence="7" id="KW-1185">Reference proteome</keyword>
<evidence type="ECO:0000313" key="5">
    <source>
        <dbReference type="EMBL" id="TFF72422.1"/>
    </source>
</evidence>
<dbReference type="PROSITE" id="PS50883">
    <property type="entry name" value="EAL"/>
    <property type="match status" value="1"/>
</dbReference>
<name>A0A5F0K791_9GAMM</name>
<dbReference type="InterPro" id="IPR001633">
    <property type="entry name" value="EAL_dom"/>
</dbReference>
<dbReference type="InterPro" id="IPR043128">
    <property type="entry name" value="Rev_trsase/Diguanyl_cyclase"/>
</dbReference>
<dbReference type="SUPFAM" id="SSF141868">
    <property type="entry name" value="EAL domain-like"/>
    <property type="match status" value="1"/>
</dbReference>
<dbReference type="PANTHER" id="PTHR33121">
    <property type="entry name" value="CYCLIC DI-GMP PHOSPHODIESTERASE PDEF"/>
    <property type="match status" value="1"/>
</dbReference>
<feature type="coiled-coil region" evidence="2">
    <location>
        <begin position="296"/>
        <end position="326"/>
    </location>
</feature>
<dbReference type="OrthoDB" id="9804951at2"/>
<dbReference type="InterPro" id="IPR035919">
    <property type="entry name" value="EAL_sf"/>
</dbReference>
<organism evidence="6 8">
    <name type="scientific">Aeromonas taiwanensis</name>
    <dbReference type="NCBI Taxonomy" id="633417"/>
    <lineage>
        <taxon>Bacteria</taxon>
        <taxon>Pseudomonadati</taxon>
        <taxon>Pseudomonadota</taxon>
        <taxon>Gammaproteobacteria</taxon>
        <taxon>Aeromonadales</taxon>
        <taxon>Aeromonadaceae</taxon>
        <taxon>Aeromonas</taxon>
    </lineage>
</organism>
<dbReference type="CDD" id="cd01949">
    <property type="entry name" value="GGDEF"/>
    <property type="match status" value="1"/>
</dbReference>
<dbReference type="FunFam" id="3.30.70.270:FF:000001">
    <property type="entry name" value="Diguanylate cyclase domain protein"/>
    <property type="match status" value="1"/>
</dbReference>
<dbReference type="InterPro" id="IPR029787">
    <property type="entry name" value="Nucleotide_cyclase"/>
</dbReference>
<dbReference type="Pfam" id="PF00990">
    <property type="entry name" value="GGDEF"/>
    <property type="match status" value="1"/>
</dbReference>
<protein>
    <submittedName>
        <fullName evidence="6">EAL domain-containing protein</fullName>
    </submittedName>
</protein>
<dbReference type="AlphaFoldDB" id="A0A5F0K791"/>
<dbReference type="EMBL" id="QORK01000045">
    <property type="protein sequence ID" value="TFF75908.1"/>
    <property type="molecule type" value="Genomic_DNA"/>
</dbReference>
<dbReference type="SUPFAM" id="SSF55073">
    <property type="entry name" value="Nucleotide cyclase"/>
    <property type="match status" value="1"/>
</dbReference>
<dbReference type="GO" id="GO:0071111">
    <property type="term" value="F:cyclic-guanylate-specific phosphodiesterase activity"/>
    <property type="evidence" value="ECO:0007669"/>
    <property type="project" value="InterPro"/>
</dbReference>
<dbReference type="Gene3D" id="3.20.20.450">
    <property type="entry name" value="EAL domain"/>
    <property type="match status" value="1"/>
</dbReference>
<gene>
    <name evidence="5" type="ORF">DRM93_17670</name>
    <name evidence="6" type="ORF">DRM94_17670</name>
</gene>
<evidence type="ECO:0000256" key="2">
    <source>
        <dbReference type="SAM" id="Coils"/>
    </source>
</evidence>
<comment type="caution">
    <text evidence="6">The sequence shown here is derived from an EMBL/GenBank/DDBJ whole genome shotgun (WGS) entry which is preliminary data.</text>
</comment>
<dbReference type="Gene3D" id="3.30.70.270">
    <property type="match status" value="1"/>
</dbReference>
<evidence type="ECO:0000313" key="7">
    <source>
        <dbReference type="Proteomes" id="UP000297720"/>
    </source>
</evidence>
<evidence type="ECO:0000313" key="6">
    <source>
        <dbReference type="EMBL" id="TFF75908.1"/>
    </source>
</evidence>
<dbReference type="Proteomes" id="UP000297914">
    <property type="component" value="Unassembled WGS sequence"/>
</dbReference>
<dbReference type="CDD" id="cd01948">
    <property type="entry name" value="EAL"/>
    <property type="match status" value="1"/>
</dbReference>
<dbReference type="EMBL" id="QORL01000045">
    <property type="protein sequence ID" value="TFF72422.1"/>
    <property type="molecule type" value="Genomic_DNA"/>
</dbReference>
<evidence type="ECO:0000313" key="8">
    <source>
        <dbReference type="Proteomes" id="UP000297914"/>
    </source>
</evidence>
<evidence type="ECO:0000259" key="4">
    <source>
        <dbReference type="PROSITE" id="PS50887"/>
    </source>
</evidence>
<keyword evidence="2" id="KW-0175">Coiled coil</keyword>
<dbReference type="NCBIfam" id="TIGR00254">
    <property type="entry name" value="GGDEF"/>
    <property type="match status" value="1"/>
</dbReference>
<reference evidence="6 8" key="1">
    <citation type="submission" date="2018-06" db="EMBL/GenBank/DDBJ databases">
        <title>Occurrence of a novel blaKPC-2- and qnrS2- harbouring IncP6 plasmid from Aeromonas taiwanensis isolates recovered from the river sediments.</title>
        <authorList>
            <person name="Zheng B."/>
            <person name="Yu X."/>
            <person name="Xiao Y."/>
        </authorList>
    </citation>
    <scope>NUCLEOTIDE SEQUENCE [LARGE SCALE GENOMIC DNA]</scope>
    <source>
        <strain evidence="5 7">1713</strain>
        <strain evidence="6 8">198</strain>
    </source>
</reference>
<feature type="domain" description="GGDEF" evidence="4">
    <location>
        <begin position="362"/>
        <end position="495"/>
    </location>
</feature>
<dbReference type="PROSITE" id="PS50887">
    <property type="entry name" value="GGDEF"/>
    <property type="match status" value="1"/>
</dbReference>
<evidence type="ECO:0000259" key="3">
    <source>
        <dbReference type="PROSITE" id="PS50883"/>
    </source>
</evidence>
<dbReference type="PANTHER" id="PTHR33121:SF79">
    <property type="entry name" value="CYCLIC DI-GMP PHOSPHODIESTERASE PDED-RELATED"/>
    <property type="match status" value="1"/>
</dbReference>
<evidence type="ECO:0000256" key="1">
    <source>
        <dbReference type="ARBA" id="ARBA00001946"/>
    </source>
</evidence>
<dbReference type="Proteomes" id="UP000297720">
    <property type="component" value="Unassembled WGS sequence"/>
</dbReference>
<dbReference type="InterPro" id="IPR000160">
    <property type="entry name" value="GGDEF_dom"/>
</dbReference>
<dbReference type="InterPro" id="IPR050706">
    <property type="entry name" value="Cyclic-di-GMP_PDE-like"/>
</dbReference>
<sequence length="767" mass="87851">MSVQSTTPPDPSSLLAVISSIMDFPAPGIAAPQDYARLVAQLDRLCPLQHFAMLGLVNGGLRWLHEHQLPETFKQQLGREEPRLTEQLTRLDEHQGWCVQIVEHLEVQWLLARTTPEQTPTLRLLLECLAKRLHETQAGAQLAGQASPLMQRDPHWQEKIEKIGRIMRLAHNLPQHALFAQLEAVLRQMLAVSDMLLIRLENQRLDRLYPTHLSYDDDILQALCHSTNSIERHDAGLYWYSLPLRQQQQYFAHLIINTAHPLAADDRLFLDFLRHQLTLLLELKRVRQQLDALNSEESINQRLQQLRQTNLRLQKRLKHYQELERRLQFNALHDPLTQLPNRALLMNHLHHAMTRYRRYQSAGFTLIFADVDHFKQVNDALGHSTGDQLLQELGNRLQSCIRQNDMVARLGGDEFVIYLDNSQREADISPVLNRILARIAHPFRLQGNELTITLSLGVASVSEQTADISELLHQADLAMYQAKRNGRSRIVMYSEACTEHAGSPEERLFRALREGRVVPYFQPVIRLCDSRLVGLEVMARWITEEGELKDAFDFIPLAEQCGLIQDLDRQILRRTCQQLKLWLPVSGNSRFKIALNLSGKHLASRDQIMRLVGIMEEEGVIPGYFIFEFNEREISRQSADSLTTLHELRAKGIQISLDDFGTGFSSLNALFHFPVDYIKVDDSFTHRMMNSPRDLALIRAMRDICQDLDFTLVVEGIENQQQLMKLIELGCALGQGRHISPPLPGADILPLLSQTGREMIPSDINPS</sequence>
<dbReference type="RefSeq" id="WP_134696832.1">
    <property type="nucleotide sequence ID" value="NZ_QORJ01000042.1"/>
</dbReference>